<dbReference type="GO" id="GO:0003677">
    <property type="term" value="F:DNA binding"/>
    <property type="evidence" value="ECO:0007669"/>
    <property type="project" value="InterPro"/>
</dbReference>
<dbReference type="InterPro" id="IPR013249">
    <property type="entry name" value="RNA_pol_sigma70_r4_t2"/>
</dbReference>
<protein>
    <submittedName>
        <fullName evidence="8">RNA polymerase sigma factor, sigma-70 family</fullName>
    </submittedName>
</protein>
<dbReference type="InterPro" id="IPR013325">
    <property type="entry name" value="RNA_pol_sigma_r2"/>
</dbReference>
<dbReference type="InterPro" id="IPR014284">
    <property type="entry name" value="RNA_pol_sigma-70_dom"/>
</dbReference>
<keyword evidence="4" id="KW-0804">Transcription</keyword>
<dbReference type="GO" id="GO:0006352">
    <property type="term" value="P:DNA-templated transcription initiation"/>
    <property type="evidence" value="ECO:0007669"/>
    <property type="project" value="InterPro"/>
</dbReference>
<evidence type="ECO:0000313" key="8">
    <source>
        <dbReference type="EMBL" id="SHG90306.1"/>
    </source>
</evidence>
<dbReference type="OrthoDB" id="9150024at2"/>
<dbReference type="GO" id="GO:0016987">
    <property type="term" value="F:sigma factor activity"/>
    <property type="evidence" value="ECO:0007669"/>
    <property type="project" value="UniProtKB-KW"/>
</dbReference>
<evidence type="ECO:0000259" key="7">
    <source>
        <dbReference type="Pfam" id="PF08281"/>
    </source>
</evidence>
<gene>
    <name evidence="8" type="ORF">SAMN04488116_2862</name>
</gene>
<reference evidence="9" key="1">
    <citation type="submission" date="2016-11" db="EMBL/GenBank/DDBJ databases">
        <authorList>
            <person name="Varghese N."/>
            <person name="Submissions S."/>
        </authorList>
    </citation>
    <scope>NUCLEOTIDE SEQUENCE [LARGE SCALE GENOMIC DNA]</scope>
    <source>
        <strain evidence="9">DSM 22638</strain>
    </source>
</reference>
<comment type="similarity">
    <text evidence="1">Belongs to the sigma-70 factor family. ECF subfamily.</text>
</comment>
<dbReference type="PANTHER" id="PTHR43133">
    <property type="entry name" value="RNA POLYMERASE ECF-TYPE SIGMA FACTO"/>
    <property type="match status" value="1"/>
</dbReference>
<dbReference type="STRING" id="570519.SAMN04488116_2862"/>
<dbReference type="Gene3D" id="1.10.10.10">
    <property type="entry name" value="Winged helix-like DNA-binding domain superfamily/Winged helix DNA-binding domain"/>
    <property type="match status" value="1"/>
</dbReference>
<evidence type="ECO:0000313" key="9">
    <source>
        <dbReference type="Proteomes" id="UP000184532"/>
    </source>
</evidence>
<dbReference type="InterPro" id="IPR013324">
    <property type="entry name" value="RNA_pol_sigma_r3/r4-like"/>
</dbReference>
<feature type="compositionally biased region" description="Basic and acidic residues" evidence="5">
    <location>
        <begin position="1"/>
        <end position="18"/>
    </location>
</feature>
<feature type="domain" description="RNA polymerase sigma factor 70 region 4 type 2" evidence="7">
    <location>
        <begin position="149"/>
        <end position="188"/>
    </location>
</feature>
<dbReference type="RefSeq" id="WP_073180832.1">
    <property type="nucleotide sequence ID" value="NZ_FQWL01000005.1"/>
</dbReference>
<dbReference type="Gene3D" id="1.10.1740.10">
    <property type="match status" value="1"/>
</dbReference>
<keyword evidence="9" id="KW-1185">Reference proteome</keyword>
<organism evidence="8 9">
    <name type="scientific">Flagellimonas flava</name>
    <dbReference type="NCBI Taxonomy" id="570519"/>
    <lineage>
        <taxon>Bacteria</taxon>
        <taxon>Pseudomonadati</taxon>
        <taxon>Bacteroidota</taxon>
        <taxon>Flavobacteriia</taxon>
        <taxon>Flavobacteriales</taxon>
        <taxon>Flavobacteriaceae</taxon>
        <taxon>Flagellimonas</taxon>
    </lineage>
</organism>
<dbReference type="AlphaFoldDB" id="A0A1M5NL52"/>
<dbReference type="InterPro" id="IPR039425">
    <property type="entry name" value="RNA_pol_sigma-70-like"/>
</dbReference>
<keyword evidence="2" id="KW-0805">Transcription regulation</keyword>
<evidence type="ECO:0000256" key="3">
    <source>
        <dbReference type="ARBA" id="ARBA00023082"/>
    </source>
</evidence>
<evidence type="ECO:0000259" key="6">
    <source>
        <dbReference type="Pfam" id="PF04542"/>
    </source>
</evidence>
<sequence length="214" mass="25334">MKIAQRHIETEKNEKQNRMETPSNGHNAPSDLQLWQEFKSGSENAFATIYNDNASRLYSYGIKLVHDQDLVKDTIQDLFVELWNTKQRLGEVKSIKSYLYKSIRRALISKASNKRNRLGFFYHLERFEETVPSQEIHLIEKQRFDEERKKLKKALGKLNPKQQEVIHLKFYSRLSYEEIAEVMSLDKKKTYNLVAYTLKLLRQYLSLSVLAFLL</sequence>
<name>A0A1M5NL52_9FLAO</name>
<evidence type="ECO:0000256" key="4">
    <source>
        <dbReference type="ARBA" id="ARBA00023163"/>
    </source>
</evidence>
<accession>A0A1M5NL52</accession>
<feature type="region of interest" description="Disordered" evidence="5">
    <location>
        <begin position="1"/>
        <end position="27"/>
    </location>
</feature>
<dbReference type="InterPro" id="IPR007627">
    <property type="entry name" value="RNA_pol_sigma70_r2"/>
</dbReference>
<feature type="domain" description="RNA polymerase sigma-70 region 2" evidence="6">
    <location>
        <begin position="50"/>
        <end position="114"/>
    </location>
</feature>
<dbReference type="EMBL" id="FQWL01000005">
    <property type="protein sequence ID" value="SHG90306.1"/>
    <property type="molecule type" value="Genomic_DNA"/>
</dbReference>
<dbReference type="Pfam" id="PF04542">
    <property type="entry name" value="Sigma70_r2"/>
    <property type="match status" value="1"/>
</dbReference>
<evidence type="ECO:0000256" key="2">
    <source>
        <dbReference type="ARBA" id="ARBA00023015"/>
    </source>
</evidence>
<dbReference type="SUPFAM" id="SSF88946">
    <property type="entry name" value="Sigma2 domain of RNA polymerase sigma factors"/>
    <property type="match status" value="1"/>
</dbReference>
<keyword evidence="3" id="KW-0731">Sigma factor</keyword>
<evidence type="ECO:0000256" key="1">
    <source>
        <dbReference type="ARBA" id="ARBA00010641"/>
    </source>
</evidence>
<dbReference type="NCBIfam" id="TIGR02937">
    <property type="entry name" value="sigma70-ECF"/>
    <property type="match status" value="1"/>
</dbReference>
<dbReference type="Pfam" id="PF08281">
    <property type="entry name" value="Sigma70_r4_2"/>
    <property type="match status" value="1"/>
</dbReference>
<dbReference type="PANTHER" id="PTHR43133:SF46">
    <property type="entry name" value="RNA POLYMERASE SIGMA-70 FACTOR ECF SUBFAMILY"/>
    <property type="match status" value="1"/>
</dbReference>
<dbReference type="InterPro" id="IPR036388">
    <property type="entry name" value="WH-like_DNA-bd_sf"/>
</dbReference>
<dbReference type="SUPFAM" id="SSF88659">
    <property type="entry name" value="Sigma3 and sigma4 domains of RNA polymerase sigma factors"/>
    <property type="match status" value="1"/>
</dbReference>
<dbReference type="Proteomes" id="UP000184532">
    <property type="component" value="Unassembled WGS sequence"/>
</dbReference>
<evidence type="ECO:0000256" key="5">
    <source>
        <dbReference type="SAM" id="MobiDB-lite"/>
    </source>
</evidence>
<proteinExistence type="inferred from homology"/>